<reference evidence="1" key="1">
    <citation type="journal article" date="2015" name="Nature">
        <title>Complex archaea that bridge the gap between prokaryotes and eukaryotes.</title>
        <authorList>
            <person name="Spang A."/>
            <person name="Saw J.H."/>
            <person name="Jorgensen S.L."/>
            <person name="Zaremba-Niedzwiedzka K."/>
            <person name="Martijn J."/>
            <person name="Lind A.E."/>
            <person name="van Eijk R."/>
            <person name="Schleper C."/>
            <person name="Guy L."/>
            <person name="Ettema T.J."/>
        </authorList>
    </citation>
    <scope>NUCLEOTIDE SEQUENCE</scope>
</reference>
<gene>
    <name evidence="1" type="ORF">LCGC14_2394010</name>
</gene>
<name>A0A0F9BXB5_9ZZZZ</name>
<protein>
    <submittedName>
        <fullName evidence="1">Uncharacterized protein</fullName>
    </submittedName>
</protein>
<accession>A0A0F9BXB5</accession>
<proteinExistence type="predicted"/>
<sequence length="96" mass="11282">MTGLTVTKMDDYKWPDYPRLDYEYRQHHTRYRRFVEQRGLLCQECGGGGGHTEPILDDGTGPWEPCGFCEGTGYVTPHMRGWWLRWKRVLAMEGIK</sequence>
<organism evidence="1">
    <name type="scientific">marine sediment metagenome</name>
    <dbReference type="NCBI Taxonomy" id="412755"/>
    <lineage>
        <taxon>unclassified sequences</taxon>
        <taxon>metagenomes</taxon>
        <taxon>ecological metagenomes</taxon>
    </lineage>
</organism>
<dbReference type="AlphaFoldDB" id="A0A0F9BXB5"/>
<evidence type="ECO:0000313" key="1">
    <source>
        <dbReference type="EMBL" id="KKL26565.1"/>
    </source>
</evidence>
<comment type="caution">
    <text evidence="1">The sequence shown here is derived from an EMBL/GenBank/DDBJ whole genome shotgun (WGS) entry which is preliminary data.</text>
</comment>
<dbReference type="EMBL" id="LAZR01035795">
    <property type="protein sequence ID" value="KKL26565.1"/>
    <property type="molecule type" value="Genomic_DNA"/>
</dbReference>